<feature type="signal peptide" evidence="3">
    <location>
        <begin position="1"/>
        <end position="20"/>
    </location>
</feature>
<comment type="caution">
    <text evidence="5">The sequence shown here is derived from an EMBL/GenBank/DDBJ whole genome shotgun (WGS) entry which is preliminary data.</text>
</comment>
<evidence type="ECO:0000256" key="1">
    <source>
        <dbReference type="ARBA" id="ARBA00022801"/>
    </source>
</evidence>
<keyword evidence="3" id="KW-0732">Signal</keyword>
<organism evidence="5 6">
    <name type="scientific">Plantactinospora veratri</name>
    <dbReference type="NCBI Taxonomy" id="1436122"/>
    <lineage>
        <taxon>Bacteria</taxon>
        <taxon>Bacillati</taxon>
        <taxon>Actinomycetota</taxon>
        <taxon>Actinomycetes</taxon>
        <taxon>Micromonosporales</taxon>
        <taxon>Micromonosporaceae</taxon>
        <taxon>Plantactinospora</taxon>
    </lineage>
</organism>
<keyword evidence="6" id="KW-1185">Reference proteome</keyword>
<evidence type="ECO:0000256" key="2">
    <source>
        <dbReference type="ARBA" id="ARBA00023295"/>
    </source>
</evidence>
<reference evidence="5 6" key="1">
    <citation type="submission" date="2024-01" db="EMBL/GenBank/DDBJ databases">
        <title>Genome insights into Plantactinospora veratri sp. nov.</title>
        <authorList>
            <person name="Wang L."/>
        </authorList>
    </citation>
    <scope>NUCLEOTIDE SEQUENCE [LARGE SCALE GENOMIC DNA]</scope>
    <source>
        <strain evidence="5 6">NEAU-FHS4</strain>
    </source>
</reference>
<feature type="domain" description="Inosine/uridine-preferring nucleoside hydrolase" evidence="4">
    <location>
        <begin position="46"/>
        <end position="349"/>
    </location>
</feature>
<keyword evidence="2" id="KW-0326">Glycosidase</keyword>
<dbReference type="PANTHER" id="PTHR12304:SF4">
    <property type="entry name" value="URIDINE NUCLEOSIDASE"/>
    <property type="match status" value="1"/>
</dbReference>
<evidence type="ECO:0000313" key="6">
    <source>
        <dbReference type="Proteomes" id="UP001339911"/>
    </source>
</evidence>
<dbReference type="InterPro" id="IPR023186">
    <property type="entry name" value="IUNH"/>
</dbReference>
<dbReference type="InterPro" id="IPR001910">
    <property type="entry name" value="Inosine/uridine_hydrolase_dom"/>
</dbReference>
<dbReference type="Proteomes" id="UP001339911">
    <property type="component" value="Unassembled WGS sequence"/>
</dbReference>
<evidence type="ECO:0000313" key="5">
    <source>
        <dbReference type="EMBL" id="MEE6307728.1"/>
    </source>
</evidence>
<keyword evidence="1 5" id="KW-0378">Hydrolase</keyword>
<dbReference type="EMBL" id="JAZGQL010000008">
    <property type="protein sequence ID" value="MEE6307728.1"/>
    <property type="molecule type" value="Genomic_DNA"/>
</dbReference>
<dbReference type="Gene3D" id="3.90.245.10">
    <property type="entry name" value="Ribonucleoside hydrolase-like"/>
    <property type="match status" value="1"/>
</dbReference>
<dbReference type="Pfam" id="PF01156">
    <property type="entry name" value="IU_nuc_hydro"/>
    <property type="match status" value="1"/>
</dbReference>
<dbReference type="GO" id="GO:0016787">
    <property type="term" value="F:hydrolase activity"/>
    <property type="evidence" value="ECO:0007669"/>
    <property type="project" value="UniProtKB-KW"/>
</dbReference>
<dbReference type="PANTHER" id="PTHR12304">
    <property type="entry name" value="INOSINE-URIDINE PREFERRING NUCLEOSIDE HYDROLASE"/>
    <property type="match status" value="1"/>
</dbReference>
<evidence type="ECO:0000259" key="4">
    <source>
        <dbReference type="Pfam" id="PF01156"/>
    </source>
</evidence>
<evidence type="ECO:0000256" key="3">
    <source>
        <dbReference type="SAM" id="SignalP"/>
    </source>
</evidence>
<name>A0ABU7SCQ3_9ACTN</name>
<accession>A0ABU7SCQ3</accession>
<sequence length="360" mass="38041">MQVLPRRTVTAMLAVGVVLAGQWPGPALTAAAAAEAGRPAGGPVPVIYDSDMDFDDASTLALLCEEHKLGRIDLRAVTVANNGFGAAHRALTHARSVLDQCGLPRIPVADGATGAGVNPAPPELVTTIETVLTGALDDADHPVPPSPLSAARLIERAARTAPRDVVLLATGPMTNLADALASPGVADRLARIYVMGGALAVPGNLYGSALPGFDNSQEFNMWMDPPSARRMLLRARPGTVRLVPLDATRFVPITPDFVARLGAEQTAPGARIAYRIASQPDLAALIDLGIMYWWDALAAVWLVHDDVVTARRTVPISIVQAGEQSGRTVIDRDGARVRAAFEADRTAFEERLLDSLNGRR</sequence>
<dbReference type="SUPFAM" id="SSF53590">
    <property type="entry name" value="Nucleoside hydrolase"/>
    <property type="match status" value="1"/>
</dbReference>
<protein>
    <submittedName>
        <fullName evidence="5">Nucleoside hydrolase</fullName>
    </submittedName>
</protein>
<dbReference type="InterPro" id="IPR036452">
    <property type="entry name" value="Ribo_hydro-like"/>
</dbReference>
<proteinExistence type="predicted"/>
<gene>
    <name evidence="5" type="ORF">V1634_12930</name>
</gene>
<feature type="chain" id="PRO_5045058270" evidence="3">
    <location>
        <begin position="21"/>
        <end position="360"/>
    </location>
</feature>
<dbReference type="RefSeq" id="WP_331208016.1">
    <property type="nucleotide sequence ID" value="NZ_JAZGQL010000008.1"/>
</dbReference>